<evidence type="ECO:0000313" key="2">
    <source>
        <dbReference type="Proteomes" id="UP000683925"/>
    </source>
</evidence>
<evidence type="ECO:0000313" key="1">
    <source>
        <dbReference type="EMBL" id="CAD8215211.1"/>
    </source>
</evidence>
<accession>A0A8S1YNU1</accession>
<organism evidence="1 2">
    <name type="scientific">Paramecium octaurelia</name>
    <dbReference type="NCBI Taxonomy" id="43137"/>
    <lineage>
        <taxon>Eukaryota</taxon>
        <taxon>Sar</taxon>
        <taxon>Alveolata</taxon>
        <taxon>Ciliophora</taxon>
        <taxon>Intramacronucleata</taxon>
        <taxon>Oligohymenophorea</taxon>
        <taxon>Peniculida</taxon>
        <taxon>Parameciidae</taxon>
        <taxon>Paramecium</taxon>
    </lineage>
</organism>
<sequence>MIRESDVQIVPLNRTAVAKSQDNALKNNNQTLFLNQISQFKQTQRKKSITLQFHQRAQ</sequence>
<comment type="caution">
    <text evidence="1">The sequence shown here is derived from an EMBL/GenBank/DDBJ whole genome shotgun (WGS) entry which is preliminary data.</text>
</comment>
<name>A0A8S1YNU1_PAROT</name>
<dbReference type="AlphaFoldDB" id="A0A8S1YNU1"/>
<dbReference type="EMBL" id="CAJJDP010000218">
    <property type="protein sequence ID" value="CAD8215211.1"/>
    <property type="molecule type" value="Genomic_DNA"/>
</dbReference>
<keyword evidence="2" id="KW-1185">Reference proteome</keyword>
<protein>
    <submittedName>
        <fullName evidence="1">Uncharacterized protein</fullName>
    </submittedName>
</protein>
<proteinExistence type="predicted"/>
<dbReference type="Proteomes" id="UP000683925">
    <property type="component" value="Unassembled WGS sequence"/>
</dbReference>
<reference evidence="1" key="1">
    <citation type="submission" date="2021-01" db="EMBL/GenBank/DDBJ databases">
        <authorList>
            <consortium name="Genoscope - CEA"/>
            <person name="William W."/>
        </authorList>
    </citation>
    <scope>NUCLEOTIDE SEQUENCE</scope>
</reference>
<gene>
    <name evidence="1" type="ORF">POCTA_138.1.T2140014</name>
</gene>